<evidence type="ECO:0000256" key="1">
    <source>
        <dbReference type="SAM" id="SignalP"/>
    </source>
</evidence>
<evidence type="ECO:0000313" key="3">
    <source>
        <dbReference type="Proteomes" id="UP000093476"/>
    </source>
</evidence>
<dbReference type="RefSeq" id="WP_205634284.1">
    <property type="nucleotide sequence ID" value="NZ_CAWMQZ010000100.1"/>
</dbReference>
<dbReference type="AlphaFoldDB" id="A0A1C0U2A9"/>
<dbReference type="GO" id="GO:0016787">
    <property type="term" value="F:hydrolase activity"/>
    <property type="evidence" value="ECO:0007669"/>
    <property type="project" value="UniProtKB-KW"/>
</dbReference>
<protein>
    <submittedName>
        <fullName evidence="2">Alpha/beta hydrolase family protein</fullName>
    </submittedName>
</protein>
<accession>A0A1C0U2A9</accession>
<dbReference type="Proteomes" id="UP000093476">
    <property type="component" value="Unassembled WGS sequence"/>
</dbReference>
<dbReference type="STRING" id="286156.Ppb6_02825"/>
<dbReference type="Gene3D" id="3.40.50.1820">
    <property type="entry name" value="alpha/beta hydrolase"/>
    <property type="match status" value="1"/>
</dbReference>
<dbReference type="InterPro" id="IPR029058">
    <property type="entry name" value="AB_hydrolase_fold"/>
</dbReference>
<sequence precursor="true">MLRSTIHYFLAALSTFILSALIQSVQAAGFSLINVPADEQGPAMHGAVWYPCQSPAGQFQLGPFTLPGVRDCVASGSMWPLVIISHGSAGAFLGHHDTAEALADAGFVVAAINHPGDNFQDVSDQGHLRVFVNRPNDIKRLIDFMTGIWSEHARLAPGEIGFFGFSRGGYTGLAAAGATPDYGMAANFCVRDDLPLCKEAREREFQVLPKSDARISAFVLADPLNLFSQDGFNNVSAPIQLWASEFGGDGVVLKDIESIGYALRFTPEFHVAKNAGHFSFLAPCSIRQKRDVPIICTDPPGFDRIKFHKEFNDEVIKFFKKTLQNQTFYTLWISRCIAAARERIPGSIDNYVTGVSECIANKEAT</sequence>
<evidence type="ECO:0000313" key="2">
    <source>
        <dbReference type="EMBL" id="OCQ52031.1"/>
    </source>
</evidence>
<keyword evidence="1" id="KW-0732">Signal</keyword>
<comment type="caution">
    <text evidence="2">The sequence shown here is derived from an EMBL/GenBank/DDBJ whole genome shotgun (WGS) entry which is preliminary data.</text>
</comment>
<name>A0A1C0U2A9_9GAMM</name>
<reference evidence="2 3" key="1">
    <citation type="submission" date="2015-12" db="EMBL/GenBank/DDBJ databases">
        <title>Genome comparisons provide insights into the role of secondary metabolites in the pathogenic phase of the Photorhabdus life cycle.</title>
        <authorList>
            <person name="Tobias N.J."/>
            <person name="Mishra B."/>
            <person name="Gupta D.K."/>
            <person name="Thines M."/>
            <person name="Stinear T.P."/>
            <person name="Bode H.B."/>
        </authorList>
    </citation>
    <scope>NUCLEOTIDE SEQUENCE [LARGE SCALE GENOMIC DNA]</scope>
    <source>
        <strain evidence="2 3">PB68.1</strain>
    </source>
</reference>
<keyword evidence="2" id="KW-0378">Hydrolase</keyword>
<feature type="signal peptide" evidence="1">
    <location>
        <begin position="1"/>
        <end position="27"/>
    </location>
</feature>
<keyword evidence="3" id="KW-1185">Reference proteome</keyword>
<dbReference type="InterPro" id="IPR016986">
    <property type="entry name" value="UCP031982_abhydr"/>
</dbReference>
<dbReference type="EMBL" id="LOMY01000100">
    <property type="protein sequence ID" value="OCQ52031.1"/>
    <property type="molecule type" value="Genomic_DNA"/>
</dbReference>
<dbReference type="PATRIC" id="fig|286156.4.peg.3203"/>
<dbReference type="SUPFAM" id="SSF53474">
    <property type="entry name" value="alpha/beta-Hydrolases"/>
    <property type="match status" value="1"/>
</dbReference>
<organism evidence="2 3">
    <name type="scientific">Photorhabdus australis subsp. thailandensis</name>
    <dbReference type="NCBI Taxonomy" id="2805096"/>
    <lineage>
        <taxon>Bacteria</taxon>
        <taxon>Pseudomonadati</taxon>
        <taxon>Pseudomonadota</taxon>
        <taxon>Gammaproteobacteria</taxon>
        <taxon>Enterobacterales</taxon>
        <taxon>Morganellaceae</taxon>
        <taxon>Photorhabdus</taxon>
    </lineage>
</organism>
<gene>
    <name evidence="2" type="ORF">Ppb6_02825</name>
</gene>
<feature type="chain" id="PRO_5008646660" evidence="1">
    <location>
        <begin position="28"/>
        <end position="365"/>
    </location>
</feature>
<proteinExistence type="predicted"/>
<dbReference type="PIRSF" id="PIRSF031982">
    <property type="entry name" value="UCP031982_abhydr"/>
    <property type="match status" value="1"/>
</dbReference>